<name>A0A1A8TUA1_9GAMM</name>
<dbReference type="RefSeq" id="WP_067020449.1">
    <property type="nucleotide sequence ID" value="NZ_FLOB01000018.1"/>
</dbReference>
<evidence type="ECO:0000313" key="3">
    <source>
        <dbReference type="Proteomes" id="UP000092544"/>
    </source>
</evidence>
<dbReference type="PANTHER" id="PTHR43451">
    <property type="entry name" value="ACETYLTRANSFERASE (GNAT) FAMILY PROTEIN"/>
    <property type="match status" value="1"/>
</dbReference>
<keyword evidence="2" id="KW-0808">Transferase</keyword>
<evidence type="ECO:0000313" key="2">
    <source>
        <dbReference type="EMBL" id="SBS37455.1"/>
    </source>
</evidence>
<accession>A0A1A8TUA1</accession>
<proteinExistence type="predicted"/>
<dbReference type="InterPro" id="IPR016181">
    <property type="entry name" value="Acyl_CoA_acyltransferase"/>
</dbReference>
<dbReference type="STRING" id="1792290.MSP8886_04119"/>
<protein>
    <submittedName>
        <fullName evidence="2">Putative N-acetyltransferase YafP</fullName>
        <ecNumber evidence="2">2.3.1.-</ecNumber>
    </submittedName>
</protein>
<dbReference type="CDD" id="cd04301">
    <property type="entry name" value="NAT_SF"/>
    <property type="match status" value="1"/>
</dbReference>
<dbReference type="EC" id="2.3.1.-" evidence="2"/>
<evidence type="ECO:0000259" key="1">
    <source>
        <dbReference type="PROSITE" id="PS51186"/>
    </source>
</evidence>
<dbReference type="Proteomes" id="UP000092544">
    <property type="component" value="Unassembled WGS sequence"/>
</dbReference>
<gene>
    <name evidence="2" type="primary">yafP</name>
    <name evidence="2" type="ORF">MSP8886_04119</name>
</gene>
<dbReference type="InterPro" id="IPR000182">
    <property type="entry name" value="GNAT_dom"/>
</dbReference>
<dbReference type="PROSITE" id="PS51186">
    <property type="entry name" value="GNAT"/>
    <property type="match status" value="1"/>
</dbReference>
<dbReference type="OrthoDB" id="5355033at2"/>
<dbReference type="SUPFAM" id="SSF55729">
    <property type="entry name" value="Acyl-CoA N-acyltransferases (Nat)"/>
    <property type="match status" value="1"/>
</dbReference>
<keyword evidence="3" id="KW-1185">Reference proteome</keyword>
<dbReference type="PANTHER" id="PTHR43451:SF1">
    <property type="entry name" value="ACETYLTRANSFERASE"/>
    <property type="match status" value="1"/>
</dbReference>
<sequence>MTQIRLYQPKYAKALWYLFFSTVRMINIKDYSLAQVTAWAPESFDMTVWENKMASIQPFVAELEGVIVGYADLQPDGLIDHFFCHHAYQGRGVGRALMNYIFSLADERKIPRLYSHVSITAKPFFERFGFSVESKQAVELRGQVLTNYQMERSLRKTLF</sequence>
<dbReference type="EMBL" id="FLOB01000018">
    <property type="protein sequence ID" value="SBS37455.1"/>
    <property type="molecule type" value="Genomic_DNA"/>
</dbReference>
<dbReference type="AlphaFoldDB" id="A0A1A8TUA1"/>
<dbReference type="GO" id="GO:0016747">
    <property type="term" value="F:acyltransferase activity, transferring groups other than amino-acyl groups"/>
    <property type="evidence" value="ECO:0007669"/>
    <property type="project" value="InterPro"/>
</dbReference>
<feature type="domain" description="N-acetyltransferase" evidence="1">
    <location>
        <begin position="23"/>
        <end position="155"/>
    </location>
</feature>
<dbReference type="Gene3D" id="3.40.630.30">
    <property type="match status" value="1"/>
</dbReference>
<reference evidence="2 3" key="1">
    <citation type="submission" date="2016-06" db="EMBL/GenBank/DDBJ databases">
        <authorList>
            <person name="Kjaerup R.B."/>
            <person name="Dalgaard T.S."/>
            <person name="Juul-Madsen H.R."/>
        </authorList>
    </citation>
    <scope>NUCLEOTIDE SEQUENCE [LARGE SCALE GENOMIC DNA]</scope>
    <source>
        <strain evidence="2 3">CECT 8886</strain>
    </source>
</reference>
<dbReference type="InterPro" id="IPR052564">
    <property type="entry name" value="N-acetyltrans/Recomb-assoc"/>
</dbReference>
<keyword evidence="2" id="KW-0012">Acyltransferase</keyword>
<organism evidence="2 3">
    <name type="scientific">Marinomonas spartinae</name>
    <dbReference type="NCBI Taxonomy" id="1792290"/>
    <lineage>
        <taxon>Bacteria</taxon>
        <taxon>Pseudomonadati</taxon>
        <taxon>Pseudomonadota</taxon>
        <taxon>Gammaproteobacteria</taxon>
        <taxon>Oceanospirillales</taxon>
        <taxon>Oceanospirillaceae</taxon>
        <taxon>Marinomonas</taxon>
    </lineage>
</organism>
<dbReference type="Pfam" id="PF13673">
    <property type="entry name" value="Acetyltransf_10"/>
    <property type="match status" value="1"/>
</dbReference>